<feature type="compositionally biased region" description="Acidic residues" evidence="5">
    <location>
        <begin position="507"/>
        <end position="516"/>
    </location>
</feature>
<sequence length="530" mass="61471">MGRPNRCLLILGFVVFWWVIFFFNFLSIATPSEDGASSSRSIHIPFFSSRREPLKSSYPSPGKLSPSPVRRVEFTPLNEHLWKPLKMFGARDDRCAGRYVYVHRLPRDLNEGMLDDCQHLSLWTNMCKFTGNAGLGPPLEDKDNAFSDRGWYATNQFAVEVIFHNRMKQYDCLTNDSSIAAAIFVPYYAGLDISRYLWGVNVSTRDSGALRMVDWLVRQPEWRRMGGRDHFMVAGRITWDFRRKTEKEDDWGNKLFIIPEVKNITSLVIEASPWHFNDFAIPYPTYFHPTQDSDVVDWQVRMRGMERPALFSFAGAPRQQLRKSIRERIMDQCRESPQCKLLECDFGESKCHVPSAVMKLFEESVFCLQPQGDSFTRRSIFDSMLAGCIPVFFHPDSAYSQFVWHLPRNHRKYSVFISEIDIRRGNVSIESVLRQIPADEVLRMREEVIQLIPRLLYADPRQRLESMQDAFDVAVEAVIDKNANLRTALLQGKDDDELRKLHKPEGAETDELDGSEESIRRWQSQAGRKK</sequence>
<evidence type="ECO:0000313" key="9">
    <source>
        <dbReference type="Proteomes" id="UP000001514"/>
    </source>
</evidence>
<dbReference type="InterPro" id="IPR040911">
    <property type="entry name" value="Exostosin_GT47"/>
</dbReference>
<protein>
    <submittedName>
        <fullName evidence="8">Galactosyltransferase-like protein</fullName>
    </submittedName>
</protein>
<evidence type="ECO:0000256" key="6">
    <source>
        <dbReference type="SAM" id="Phobius"/>
    </source>
</evidence>
<evidence type="ECO:0000256" key="2">
    <source>
        <dbReference type="ARBA" id="ARBA00010271"/>
    </source>
</evidence>
<comment type="similarity">
    <text evidence="2">Belongs to the glycosyltransferase 47 family.</text>
</comment>
<dbReference type="GO" id="GO:0000139">
    <property type="term" value="C:Golgi membrane"/>
    <property type="evidence" value="ECO:0007669"/>
    <property type="project" value="UniProtKB-SubCell"/>
</dbReference>
<keyword evidence="6" id="KW-0812">Transmembrane</keyword>
<gene>
    <name evidence="8" type="primary">GT47A5-1</name>
    <name evidence="8" type="ORF">SELMODRAFT_126654</name>
</gene>
<dbReference type="eggNOG" id="KOG1021">
    <property type="taxonomic scope" value="Eukaryota"/>
</dbReference>
<organism evidence="9">
    <name type="scientific">Selaginella moellendorffii</name>
    <name type="common">Spikemoss</name>
    <dbReference type="NCBI Taxonomy" id="88036"/>
    <lineage>
        <taxon>Eukaryota</taxon>
        <taxon>Viridiplantae</taxon>
        <taxon>Streptophyta</taxon>
        <taxon>Embryophyta</taxon>
        <taxon>Tracheophyta</taxon>
        <taxon>Lycopodiopsida</taxon>
        <taxon>Selaginellales</taxon>
        <taxon>Selaginellaceae</taxon>
        <taxon>Selaginella</taxon>
    </lineage>
</organism>
<feature type="region of interest" description="Disordered" evidence="5">
    <location>
        <begin position="497"/>
        <end position="530"/>
    </location>
</feature>
<evidence type="ECO:0000256" key="5">
    <source>
        <dbReference type="SAM" id="MobiDB-lite"/>
    </source>
</evidence>
<comment type="subcellular location">
    <subcellularLocation>
        <location evidence="1">Golgi apparatus membrane</location>
        <topology evidence="1">Single-pass type II membrane protein</topology>
    </subcellularLocation>
</comment>
<keyword evidence="6" id="KW-1133">Transmembrane helix</keyword>
<feature type="compositionally biased region" description="Polar residues" evidence="5">
    <location>
        <begin position="521"/>
        <end position="530"/>
    </location>
</feature>
<evidence type="ECO:0000256" key="4">
    <source>
        <dbReference type="ARBA" id="ARBA00023034"/>
    </source>
</evidence>
<keyword evidence="4" id="KW-0333">Golgi apparatus</keyword>
<dbReference type="Proteomes" id="UP000001514">
    <property type="component" value="Unassembled WGS sequence"/>
</dbReference>
<dbReference type="HOGENOM" id="CLU_012659_2_0_1"/>
<keyword evidence="8" id="KW-0808">Transferase</keyword>
<dbReference type="PANTHER" id="PTHR11062:SF56">
    <property type="entry name" value="XYLOGLUCAN GALACTOSYLTRANSFERASE MUR3"/>
    <property type="match status" value="1"/>
</dbReference>
<feature type="transmembrane region" description="Helical" evidence="6">
    <location>
        <begin position="7"/>
        <end position="29"/>
    </location>
</feature>
<dbReference type="AlphaFoldDB" id="D8SWZ9"/>
<dbReference type="InParanoid" id="D8SWZ9"/>
<dbReference type="Gramene" id="EFJ11115">
    <property type="protein sequence ID" value="EFJ11115"/>
    <property type="gene ID" value="SELMODRAFT_126654"/>
</dbReference>
<evidence type="ECO:0000259" key="7">
    <source>
        <dbReference type="Pfam" id="PF03016"/>
    </source>
</evidence>
<feature type="domain" description="Exostosin GT47" evidence="7">
    <location>
        <begin position="95"/>
        <end position="431"/>
    </location>
</feature>
<dbReference type="OrthoDB" id="1924787at2759"/>
<evidence type="ECO:0000256" key="3">
    <source>
        <dbReference type="ARBA" id="ARBA00022968"/>
    </source>
</evidence>
<keyword evidence="9" id="KW-1185">Reference proteome</keyword>
<name>D8SWZ9_SELML</name>
<feature type="compositionally biased region" description="Basic and acidic residues" evidence="5">
    <location>
        <begin position="497"/>
        <end position="506"/>
    </location>
</feature>
<keyword evidence="8" id="KW-0328">Glycosyltransferase</keyword>
<keyword evidence="6" id="KW-0472">Membrane</keyword>
<reference evidence="8 9" key="1">
    <citation type="journal article" date="2011" name="Science">
        <title>The Selaginella genome identifies genetic changes associated with the evolution of vascular plants.</title>
        <authorList>
            <person name="Banks J.A."/>
            <person name="Nishiyama T."/>
            <person name="Hasebe M."/>
            <person name="Bowman J.L."/>
            <person name="Gribskov M."/>
            <person name="dePamphilis C."/>
            <person name="Albert V.A."/>
            <person name="Aono N."/>
            <person name="Aoyama T."/>
            <person name="Ambrose B.A."/>
            <person name="Ashton N.W."/>
            <person name="Axtell M.J."/>
            <person name="Barker E."/>
            <person name="Barker M.S."/>
            <person name="Bennetzen J.L."/>
            <person name="Bonawitz N.D."/>
            <person name="Chapple C."/>
            <person name="Cheng C."/>
            <person name="Correa L.G."/>
            <person name="Dacre M."/>
            <person name="DeBarry J."/>
            <person name="Dreyer I."/>
            <person name="Elias M."/>
            <person name="Engstrom E.M."/>
            <person name="Estelle M."/>
            <person name="Feng L."/>
            <person name="Finet C."/>
            <person name="Floyd S.K."/>
            <person name="Frommer W.B."/>
            <person name="Fujita T."/>
            <person name="Gramzow L."/>
            <person name="Gutensohn M."/>
            <person name="Harholt J."/>
            <person name="Hattori M."/>
            <person name="Heyl A."/>
            <person name="Hirai T."/>
            <person name="Hiwatashi Y."/>
            <person name="Ishikawa M."/>
            <person name="Iwata M."/>
            <person name="Karol K.G."/>
            <person name="Koehler B."/>
            <person name="Kolukisaoglu U."/>
            <person name="Kubo M."/>
            <person name="Kurata T."/>
            <person name="Lalonde S."/>
            <person name="Li K."/>
            <person name="Li Y."/>
            <person name="Litt A."/>
            <person name="Lyons E."/>
            <person name="Manning G."/>
            <person name="Maruyama T."/>
            <person name="Michael T.P."/>
            <person name="Mikami K."/>
            <person name="Miyazaki S."/>
            <person name="Morinaga S."/>
            <person name="Murata T."/>
            <person name="Mueller-Roeber B."/>
            <person name="Nelson D.R."/>
            <person name="Obara M."/>
            <person name="Oguri Y."/>
            <person name="Olmstead R.G."/>
            <person name="Onodera N."/>
            <person name="Petersen B.L."/>
            <person name="Pils B."/>
            <person name="Prigge M."/>
            <person name="Rensing S.A."/>
            <person name="Riano-Pachon D.M."/>
            <person name="Roberts A.W."/>
            <person name="Sato Y."/>
            <person name="Scheller H.V."/>
            <person name="Schulz B."/>
            <person name="Schulz C."/>
            <person name="Shakirov E.V."/>
            <person name="Shibagaki N."/>
            <person name="Shinohara N."/>
            <person name="Shippen D.E."/>
            <person name="Soerensen I."/>
            <person name="Sotooka R."/>
            <person name="Sugimoto N."/>
            <person name="Sugita M."/>
            <person name="Sumikawa N."/>
            <person name="Tanurdzic M."/>
            <person name="Theissen G."/>
            <person name="Ulvskov P."/>
            <person name="Wakazuki S."/>
            <person name="Weng J.K."/>
            <person name="Willats W.W."/>
            <person name="Wipf D."/>
            <person name="Wolf P.G."/>
            <person name="Yang L."/>
            <person name="Zimmer A.D."/>
            <person name="Zhu Q."/>
            <person name="Mitros T."/>
            <person name="Hellsten U."/>
            <person name="Loque D."/>
            <person name="Otillar R."/>
            <person name="Salamov A."/>
            <person name="Schmutz J."/>
            <person name="Shapiro H."/>
            <person name="Lindquist E."/>
            <person name="Lucas S."/>
            <person name="Rokhsar D."/>
            <person name="Grigoriev I.V."/>
        </authorList>
    </citation>
    <scope>NUCLEOTIDE SEQUENCE [LARGE SCALE GENOMIC DNA]</scope>
</reference>
<dbReference type="EMBL" id="GL377649">
    <property type="protein sequence ID" value="EFJ11115.1"/>
    <property type="molecule type" value="Genomic_DNA"/>
</dbReference>
<dbReference type="OMA" id="DADVFIW"/>
<dbReference type="KEGG" id="smo:SELMODRAFT_126654"/>
<proteinExistence type="inferred from homology"/>
<dbReference type="GeneID" id="9651943"/>
<dbReference type="PANTHER" id="PTHR11062">
    <property type="entry name" value="EXOSTOSIN HEPARAN SULFATE GLYCOSYLTRANSFERASE -RELATED"/>
    <property type="match status" value="1"/>
</dbReference>
<dbReference type="InterPro" id="IPR004263">
    <property type="entry name" value="Exostosin"/>
</dbReference>
<evidence type="ECO:0000313" key="8">
    <source>
        <dbReference type="EMBL" id="EFJ11115.1"/>
    </source>
</evidence>
<evidence type="ECO:0000256" key="1">
    <source>
        <dbReference type="ARBA" id="ARBA00004323"/>
    </source>
</evidence>
<dbReference type="GO" id="GO:0016757">
    <property type="term" value="F:glycosyltransferase activity"/>
    <property type="evidence" value="ECO:0007669"/>
    <property type="project" value="UniProtKB-KW"/>
</dbReference>
<dbReference type="Pfam" id="PF03016">
    <property type="entry name" value="Exostosin_GT47"/>
    <property type="match status" value="1"/>
</dbReference>
<dbReference type="FunCoup" id="D8SWZ9">
    <property type="interactions" value="559"/>
</dbReference>
<accession>D8SWZ9</accession>
<keyword evidence="3" id="KW-0735">Signal-anchor</keyword>